<evidence type="ECO:0000256" key="1">
    <source>
        <dbReference type="SAM" id="MobiDB-lite"/>
    </source>
</evidence>
<dbReference type="InterPro" id="IPR011990">
    <property type="entry name" value="TPR-like_helical_dom_sf"/>
</dbReference>
<feature type="region of interest" description="Disordered" evidence="1">
    <location>
        <begin position="1"/>
        <end position="84"/>
    </location>
</feature>
<feature type="region of interest" description="Disordered" evidence="1">
    <location>
        <begin position="189"/>
        <end position="209"/>
    </location>
</feature>
<feature type="compositionally biased region" description="Basic and acidic residues" evidence="1">
    <location>
        <begin position="1"/>
        <end position="12"/>
    </location>
</feature>
<dbReference type="InterPro" id="IPR024983">
    <property type="entry name" value="CHAT_dom"/>
</dbReference>
<organism evidence="3 4">
    <name type="scientific">Trametes cubensis</name>
    <dbReference type="NCBI Taxonomy" id="1111947"/>
    <lineage>
        <taxon>Eukaryota</taxon>
        <taxon>Fungi</taxon>
        <taxon>Dikarya</taxon>
        <taxon>Basidiomycota</taxon>
        <taxon>Agaricomycotina</taxon>
        <taxon>Agaricomycetes</taxon>
        <taxon>Polyporales</taxon>
        <taxon>Polyporaceae</taxon>
        <taxon>Trametes</taxon>
    </lineage>
</organism>
<dbReference type="Gene3D" id="1.25.40.10">
    <property type="entry name" value="Tetratricopeptide repeat domain"/>
    <property type="match status" value="1"/>
</dbReference>
<feature type="compositionally biased region" description="Polar residues" evidence="1">
    <location>
        <begin position="33"/>
        <end position="61"/>
    </location>
</feature>
<evidence type="ECO:0000259" key="2">
    <source>
        <dbReference type="Pfam" id="PF12770"/>
    </source>
</evidence>
<protein>
    <recommendedName>
        <fullName evidence="2">CHAT domain-containing protein</fullName>
    </recommendedName>
</protein>
<feature type="compositionally biased region" description="Polar residues" evidence="1">
    <location>
        <begin position="786"/>
        <end position="795"/>
    </location>
</feature>
<sequence>MTLEMDPSRRAEASSSTIYPDMEEELANGFRQLLQSQDGSAEPLSSQELNPASSNVNTSEPQSKHIRDNDQAVDEGPARAKTQPNEVQAEDFLAAMEPGAGARGAEDFVESLVQQVRQLNDLIPSSQSVQVPIAVVPEYSRTSIPHDRTADGGMYDGKQATISMFEAVAGDIKNVLKAVDALGDYAKPPPLAPTTSTVSSSSTSPDPAILSSISTQASRATSLLSQLSGIGGNNWMTEEVNRMLQSNELYLRATAHKLSIQLQSMSEHSPNLRETQSAFGLVLLQLYELVHDDTCLNAAMGAVSVAITPHDSDATSLTLPIRVRNWAYAERLMARRERAFDPLQHVIEVIMKTLNVHQALNLPDTSPDRRALAIELAECCLDRYHASGEVSILTTALDALRALEVGGSWTDTRSLCVLSELYLERFLRTWNFDNIDKALYYTGHMQELDEPEQWLPPRQASLSHPDASRGLRVTALCRAQRFEVVMDITDLDTSVNHARKALRACSETHPMYAAYQTTLALALYRRFEADQDARDLDECIELSGIAMHLPIHGSVVHYPAEAGYGLALARRGEVTDNLAEIDEGIHHLQRARKAFAGGTHIEARIERDLATALSYRFQRTKGTDDLDAAIRYASSALDRAPEDDQSRASLSLQIGHMLAQRASTSGSDQDHQQAVDALRSVAQGSARAPMRLKAAMEWAHTASTRGPSATLEALKVALDILPLIAWAGNRMVVQYRTLASLCADVGPWAAACAIASGNLEDAITYLERGRNVLWSQSLQLRLGQATGLSETSQPSAPGGASTDSQEAERKTLSSFLSRNADGMGLFSRDRERTVAAAQKNPEVFKVAERLRNVYENMREKLKSHPGYRPGDFDRIDTMRSMFASLYEDASLHSAAKRHASLQAYEKEAGEAAGALTPFRDLRRRPSLATLLSRGHIVLLNVHSSRCDALILGHMPEGGVNIRHVPLPELSVEDLRGWAETIQVGMYDLQQGAMGVRDLDEAILIPVLQGIWRTMAAPTMHHLLGKDLVATKPTRIWWCPTGPLALLPIHAAGPYEGEAPGLMELAVSSYIPTLHSLLRAHEASAQPFSLLAIGQPETPGQNPLPAVQKELTTIQRACARISRPLTTLVGPDATVFRVSQALPAHTWLHFSCHAHQDSSNAFASAFYMHNGPLTLGALMQLDLAQVQFAFLSACLTSAGDERLPDESIHLAAGMQFAGVRTTVATLWTVADKAAAFVAGKVYEQVLRAGVSEPDPLEAAEALHHAVGEMKAAGRPMVFWVPFLHVGI</sequence>
<comment type="caution">
    <text evidence="3">The sequence shown here is derived from an EMBL/GenBank/DDBJ whole genome shotgun (WGS) entry which is preliminary data.</text>
</comment>
<evidence type="ECO:0000313" key="4">
    <source>
        <dbReference type="Proteomes" id="UP001215151"/>
    </source>
</evidence>
<accession>A0AAD7TRD3</accession>
<proteinExistence type="predicted"/>
<name>A0AAD7TRD3_9APHY</name>
<dbReference type="Pfam" id="PF12770">
    <property type="entry name" value="CHAT"/>
    <property type="match status" value="1"/>
</dbReference>
<reference evidence="3" key="1">
    <citation type="submission" date="2022-11" db="EMBL/GenBank/DDBJ databases">
        <title>Genome Sequence of Cubamyces cubensis.</title>
        <authorList>
            <person name="Buettner E."/>
        </authorList>
    </citation>
    <scope>NUCLEOTIDE SEQUENCE</scope>
    <source>
        <strain evidence="3">MPL-01</strain>
    </source>
</reference>
<keyword evidence="4" id="KW-1185">Reference proteome</keyword>
<evidence type="ECO:0000313" key="3">
    <source>
        <dbReference type="EMBL" id="KAJ8473062.1"/>
    </source>
</evidence>
<gene>
    <name evidence="3" type="ORF">ONZ51_g8108</name>
</gene>
<feature type="region of interest" description="Disordered" evidence="1">
    <location>
        <begin position="785"/>
        <end position="811"/>
    </location>
</feature>
<feature type="domain" description="CHAT" evidence="2">
    <location>
        <begin position="1006"/>
        <end position="1285"/>
    </location>
</feature>
<feature type="compositionally biased region" description="Low complexity" evidence="1">
    <location>
        <begin position="193"/>
        <end position="209"/>
    </location>
</feature>
<dbReference type="EMBL" id="JAPEVG010000236">
    <property type="protein sequence ID" value="KAJ8473062.1"/>
    <property type="molecule type" value="Genomic_DNA"/>
</dbReference>
<dbReference type="Proteomes" id="UP001215151">
    <property type="component" value="Unassembled WGS sequence"/>
</dbReference>